<dbReference type="GO" id="GO:0006869">
    <property type="term" value="P:lipid transport"/>
    <property type="evidence" value="ECO:0007669"/>
    <property type="project" value="InterPro"/>
</dbReference>
<feature type="domain" description="Bifunctional inhibitor/plant lipid transfer protein/seed storage helical" evidence="3">
    <location>
        <begin position="36"/>
        <end position="120"/>
    </location>
</feature>
<feature type="signal peptide" evidence="2">
    <location>
        <begin position="1"/>
        <end position="32"/>
    </location>
</feature>
<dbReference type="OMA" id="PECCAGI"/>
<organism evidence="4 5">
    <name type="scientific">Corchorus capsularis</name>
    <name type="common">Jute</name>
    <dbReference type="NCBI Taxonomy" id="210143"/>
    <lineage>
        <taxon>Eukaryota</taxon>
        <taxon>Viridiplantae</taxon>
        <taxon>Streptophyta</taxon>
        <taxon>Embryophyta</taxon>
        <taxon>Tracheophyta</taxon>
        <taxon>Spermatophyta</taxon>
        <taxon>Magnoliopsida</taxon>
        <taxon>eudicotyledons</taxon>
        <taxon>Gunneridae</taxon>
        <taxon>Pentapetalae</taxon>
        <taxon>rosids</taxon>
        <taxon>malvids</taxon>
        <taxon>Malvales</taxon>
        <taxon>Malvaceae</taxon>
        <taxon>Grewioideae</taxon>
        <taxon>Apeibeae</taxon>
        <taxon>Corchorus</taxon>
    </lineage>
</organism>
<dbReference type="PRINTS" id="PR00382">
    <property type="entry name" value="LIPIDTRNSFER"/>
</dbReference>
<dbReference type="OrthoDB" id="649864at2759"/>
<dbReference type="InterPro" id="IPR000528">
    <property type="entry name" value="Plant_nsLTP"/>
</dbReference>
<comment type="similarity">
    <text evidence="1">Belongs to the plant LTP family.</text>
</comment>
<dbReference type="EMBL" id="AWWV01009932">
    <property type="protein sequence ID" value="OMO83010.1"/>
    <property type="molecule type" value="Genomic_DNA"/>
</dbReference>
<dbReference type="GO" id="GO:0008289">
    <property type="term" value="F:lipid binding"/>
    <property type="evidence" value="ECO:0007669"/>
    <property type="project" value="InterPro"/>
</dbReference>
<evidence type="ECO:0000256" key="1">
    <source>
        <dbReference type="ARBA" id="ARBA00009748"/>
    </source>
</evidence>
<proteinExistence type="inferred from homology"/>
<evidence type="ECO:0000256" key="2">
    <source>
        <dbReference type="SAM" id="SignalP"/>
    </source>
</evidence>
<protein>
    <submittedName>
        <fullName evidence="4">Plant lipid transfer protein/Par allergen</fullName>
    </submittedName>
</protein>
<evidence type="ECO:0000259" key="3">
    <source>
        <dbReference type="Pfam" id="PF00234"/>
    </source>
</evidence>
<sequence length="126" mass="13559">MGKIAKSISLTMMVVMVSMLMGDHYHLHGVKAEITCEKVTYWLFPCISYGVLGGTVSPACCDGVKTSLAACKTVEDLRKKCQCVKDGAALIPALNYTRVNDIPALCGTTCPYQVSPDVDCSKVTFT</sequence>
<dbReference type="InterPro" id="IPR016140">
    <property type="entry name" value="Bifunc_inhib/LTP/seed_store"/>
</dbReference>
<dbReference type="AlphaFoldDB" id="A0A1R3IKC1"/>
<dbReference type="Gramene" id="OMO83010">
    <property type="protein sequence ID" value="OMO83010"/>
    <property type="gene ID" value="CCACVL1_11625"/>
</dbReference>
<comment type="caution">
    <text evidence="4">The sequence shown here is derived from an EMBL/GenBank/DDBJ whole genome shotgun (WGS) entry which is preliminary data.</text>
</comment>
<dbReference type="SUPFAM" id="SSF47699">
    <property type="entry name" value="Bifunctional inhibitor/lipid-transfer protein/seed storage 2S albumin"/>
    <property type="match status" value="1"/>
</dbReference>
<feature type="chain" id="PRO_5012051425" evidence="2">
    <location>
        <begin position="33"/>
        <end position="126"/>
    </location>
</feature>
<gene>
    <name evidence="4" type="ORF">CCACVL1_11625</name>
</gene>
<evidence type="ECO:0000313" key="5">
    <source>
        <dbReference type="Proteomes" id="UP000188268"/>
    </source>
</evidence>
<reference evidence="4 5" key="1">
    <citation type="submission" date="2013-09" db="EMBL/GenBank/DDBJ databases">
        <title>Corchorus capsularis genome sequencing.</title>
        <authorList>
            <person name="Alam M."/>
            <person name="Haque M.S."/>
            <person name="Islam M.S."/>
            <person name="Emdad E.M."/>
            <person name="Islam M.M."/>
            <person name="Ahmed B."/>
            <person name="Halim A."/>
            <person name="Hossen Q.M.M."/>
            <person name="Hossain M.Z."/>
            <person name="Ahmed R."/>
            <person name="Khan M.M."/>
            <person name="Islam R."/>
            <person name="Rashid M.M."/>
            <person name="Khan S.A."/>
            <person name="Rahman M.S."/>
            <person name="Alam M."/>
        </authorList>
    </citation>
    <scope>NUCLEOTIDE SEQUENCE [LARGE SCALE GENOMIC DNA]</scope>
    <source>
        <strain evidence="5">cv. CVL-1</strain>
        <tissue evidence="4">Whole seedling</tissue>
    </source>
</reference>
<dbReference type="STRING" id="210143.A0A1R3IKC1"/>
<dbReference type="PANTHER" id="PTHR33076">
    <property type="entry name" value="NON-SPECIFIC LIPID-TRANSFER PROTEIN 2-RELATED"/>
    <property type="match status" value="1"/>
</dbReference>
<accession>A0A1R3IKC1</accession>
<dbReference type="Pfam" id="PF00234">
    <property type="entry name" value="Tryp_alpha_amyl"/>
    <property type="match status" value="1"/>
</dbReference>
<keyword evidence="2" id="KW-0732">Signal</keyword>
<dbReference type="Proteomes" id="UP000188268">
    <property type="component" value="Unassembled WGS sequence"/>
</dbReference>
<keyword evidence="5" id="KW-1185">Reference proteome</keyword>
<dbReference type="CDD" id="cd01960">
    <property type="entry name" value="nsLTP1"/>
    <property type="match status" value="1"/>
</dbReference>
<dbReference type="Gene3D" id="1.10.110.10">
    <property type="entry name" value="Plant lipid-transfer and hydrophobic proteins"/>
    <property type="match status" value="1"/>
</dbReference>
<name>A0A1R3IKC1_COCAP</name>
<evidence type="ECO:0000313" key="4">
    <source>
        <dbReference type="EMBL" id="OMO83010.1"/>
    </source>
</evidence>
<dbReference type="InterPro" id="IPR036312">
    <property type="entry name" value="Bifun_inhib/LTP/seed_sf"/>
</dbReference>